<keyword evidence="3" id="KW-1185">Reference proteome</keyword>
<evidence type="ECO:0000313" key="3">
    <source>
        <dbReference type="Proteomes" id="UP000027238"/>
    </source>
</evidence>
<dbReference type="EMBL" id="JMSE01001480">
    <property type="protein sequence ID" value="KDN60727.1"/>
    <property type="molecule type" value="Genomic_DNA"/>
</dbReference>
<gene>
    <name evidence="2" type="ORF">CSUB01_07610</name>
</gene>
<dbReference type="Proteomes" id="UP000027238">
    <property type="component" value="Unassembled WGS sequence"/>
</dbReference>
<sequence length="283" mass="31335">MDAAIPLYQDAAAIPTNIGHRHGDFLAAIPSNRSMYRSTLLLRAASLLVASIILGLVVSAQQSHGADDDLALNTLIYGAPTAVLAWLWSAADVAALLVRDRGLRWAAKHHHDPATRPRRNTPFSWGRPDAHIAAHLLVWAPTLAFIAMLIVAWWAYIRAPGWATRPDPHRMNMTAAVIFFMFVLITENAMANGGLSSRTVHFSLFVLACVEVDNGRRKYSDVVYLPRGDQSETVPVPPTTPWELFSPRRLVLSYFANHYVRFVPGANGTVTVARDYSSRQARF</sequence>
<feature type="transmembrane region" description="Helical" evidence="1">
    <location>
        <begin position="75"/>
        <end position="98"/>
    </location>
</feature>
<keyword evidence="1" id="KW-1133">Transmembrane helix</keyword>
<accession>A0A066WVQ6</accession>
<evidence type="ECO:0000256" key="1">
    <source>
        <dbReference type="SAM" id="Phobius"/>
    </source>
</evidence>
<keyword evidence="1" id="KW-0812">Transmembrane</keyword>
<feature type="transmembrane region" description="Helical" evidence="1">
    <location>
        <begin position="176"/>
        <end position="195"/>
    </location>
</feature>
<reference evidence="3" key="1">
    <citation type="journal article" date="2014" name="Genome Announc.">
        <title>Draft genome sequence of Colletotrichum sublineola, a destructive pathogen of cultivated sorghum.</title>
        <authorList>
            <person name="Baroncelli R."/>
            <person name="Sanz-Martin J.M."/>
            <person name="Rech G.E."/>
            <person name="Sukno S.A."/>
            <person name="Thon M.R."/>
        </authorList>
    </citation>
    <scope>NUCLEOTIDE SEQUENCE [LARGE SCALE GENOMIC DNA]</scope>
    <source>
        <strain evidence="3">TX430BB</strain>
    </source>
</reference>
<dbReference type="OMA" id="PTTPWEL"/>
<feature type="transmembrane region" description="Helical" evidence="1">
    <location>
        <begin position="40"/>
        <end position="60"/>
    </location>
</feature>
<dbReference type="eggNOG" id="ENOG502T4QB">
    <property type="taxonomic scope" value="Eukaryota"/>
</dbReference>
<comment type="caution">
    <text evidence="2">The sequence shown here is derived from an EMBL/GenBank/DDBJ whole genome shotgun (WGS) entry which is preliminary data.</text>
</comment>
<protein>
    <submittedName>
        <fullName evidence="2">Uncharacterized protein</fullName>
    </submittedName>
</protein>
<dbReference type="HOGENOM" id="CLU_090374_0_0_1"/>
<dbReference type="AlphaFoldDB" id="A0A066WVQ6"/>
<name>A0A066WVQ6_COLSU</name>
<dbReference type="STRING" id="1173701.A0A066WVQ6"/>
<feature type="transmembrane region" description="Helical" evidence="1">
    <location>
        <begin position="136"/>
        <end position="156"/>
    </location>
</feature>
<proteinExistence type="predicted"/>
<keyword evidence="1" id="KW-0472">Membrane</keyword>
<dbReference type="OrthoDB" id="5279542at2759"/>
<evidence type="ECO:0000313" key="2">
    <source>
        <dbReference type="EMBL" id="KDN60727.1"/>
    </source>
</evidence>
<organism evidence="2 3">
    <name type="scientific">Colletotrichum sublineola</name>
    <name type="common">Sorghum anthracnose fungus</name>
    <dbReference type="NCBI Taxonomy" id="1173701"/>
    <lineage>
        <taxon>Eukaryota</taxon>
        <taxon>Fungi</taxon>
        <taxon>Dikarya</taxon>
        <taxon>Ascomycota</taxon>
        <taxon>Pezizomycotina</taxon>
        <taxon>Sordariomycetes</taxon>
        <taxon>Hypocreomycetidae</taxon>
        <taxon>Glomerellales</taxon>
        <taxon>Glomerellaceae</taxon>
        <taxon>Colletotrichum</taxon>
        <taxon>Colletotrichum graminicola species complex</taxon>
    </lineage>
</organism>